<sequence>MAGGLLISLYIYDELSYDKMFPDAEQIYRLNADIKFGGAENKVAVVPAPMADVLVNDFPQVEATTRFRTIGSTLLKKSGTIRNVKLTGTTYADPSFLDFFGIDLLLGDKATVLKDPNMVVLTKSAAEKFFSIDEAVGQTLIFDSGDTFTVSAVIDDLPRNSLLSDYTLFIAMAGYADAKIPNWGTHNYNTFVKLSPLSESADFEEGLPYIVDTYVLTWAQTVFPGMTKEQFDASGNYIRYSTIPLTDIHLHSHRKGEMNANNSIQNIYILSFIALFLIVLASVNFMNLSTAGSLKRAKEVGIRKTLGSNRSTLIGQFLTESGLISFASLLAALGLTLLLMPYFNDLSNKQLSIPFLEPYFWLTIIVATVILGLLSGSYPAFFLSRFAPIKVLSGSGSSAVGGGKLRNGLVVFQFAISVFLIVATLVVYGQLQFIQQKDLGYKKEQVLILNDVYALGAKSNLLKKK</sequence>
<accession>S7WVI3</accession>
<keyword evidence="3 6" id="KW-0812">Transmembrane</keyword>
<evidence type="ECO:0000256" key="3">
    <source>
        <dbReference type="ARBA" id="ARBA00022692"/>
    </source>
</evidence>
<keyword evidence="4 6" id="KW-1133">Transmembrane helix</keyword>
<dbReference type="STRING" id="641524.ADICYQ_2808"/>
<dbReference type="GO" id="GO:0022857">
    <property type="term" value="F:transmembrane transporter activity"/>
    <property type="evidence" value="ECO:0007669"/>
    <property type="project" value="TreeGrafter"/>
</dbReference>
<dbReference type="AlphaFoldDB" id="S7WVI3"/>
<dbReference type="PANTHER" id="PTHR30572">
    <property type="entry name" value="MEMBRANE COMPONENT OF TRANSPORTER-RELATED"/>
    <property type="match status" value="1"/>
</dbReference>
<dbReference type="InterPro" id="IPR050250">
    <property type="entry name" value="Macrolide_Exporter_MacB"/>
</dbReference>
<dbReference type="eggNOG" id="COG0577">
    <property type="taxonomic scope" value="Bacteria"/>
</dbReference>
<organism evidence="9 10">
    <name type="scientific">Cyclobacterium qasimii M12-11B</name>
    <dbReference type="NCBI Taxonomy" id="641524"/>
    <lineage>
        <taxon>Bacteria</taxon>
        <taxon>Pseudomonadati</taxon>
        <taxon>Bacteroidota</taxon>
        <taxon>Cytophagia</taxon>
        <taxon>Cytophagales</taxon>
        <taxon>Cyclobacteriaceae</taxon>
        <taxon>Cyclobacterium</taxon>
    </lineage>
</organism>
<keyword evidence="2" id="KW-1003">Cell membrane</keyword>
<keyword evidence="5 6" id="KW-0472">Membrane</keyword>
<evidence type="ECO:0000256" key="4">
    <source>
        <dbReference type="ARBA" id="ARBA00022989"/>
    </source>
</evidence>
<dbReference type="Pfam" id="PF12704">
    <property type="entry name" value="MacB_PCD"/>
    <property type="match status" value="1"/>
</dbReference>
<comment type="subcellular location">
    <subcellularLocation>
        <location evidence="1">Cell membrane</location>
        <topology evidence="1">Multi-pass membrane protein</topology>
    </subcellularLocation>
</comment>
<feature type="transmembrane region" description="Helical" evidence="6">
    <location>
        <begin position="313"/>
        <end position="339"/>
    </location>
</feature>
<feature type="domain" description="MacB-like periplasmic core" evidence="8">
    <location>
        <begin position="7"/>
        <end position="203"/>
    </location>
</feature>
<feature type="transmembrane region" description="Helical" evidence="6">
    <location>
        <begin position="267"/>
        <end position="288"/>
    </location>
</feature>
<evidence type="ECO:0000256" key="6">
    <source>
        <dbReference type="SAM" id="Phobius"/>
    </source>
</evidence>
<dbReference type="Proteomes" id="UP000014974">
    <property type="component" value="Unassembled WGS sequence"/>
</dbReference>
<dbReference type="InterPro" id="IPR025857">
    <property type="entry name" value="MacB_PCD"/>
</dbReference>
<dbReference type="InterPro" id="IPR003838">
    <property type="entry name" value="ABC3_permease_C"/>
</dbReference>
<comment type="caution">
    <text evidence="9">The sequence shown here is derived from an EMBL/GenBank/DDBJ whole genome shotgun (WGS) entry which is preliminary data.</text>
</comment>
<evidence type="ECO:0000259" key="7">
    <source>
        <dbReference type="Pfam" id="PF02687"/>
    </source>
</evidence>
<evidence type="ECO:0000313" key="10">
    <source>
        <dbReference type="Proteomes" id="UP000014974"/>
    </source>
</evidence>
<evidence type="ECO:0000256" key="2">
    <source>
        <dbReference type="ARBA" id="ARBA00022475"/>
    </source>
</evidence>
<evidence type="ECO:0000313" key="9">
    <source>
        <dbReference type="EMBL" id="EPR68088.1"/>
    </source>
</evidence>
<proteinExistence type="predicted"/>
<dbReference type="EMBL" id="ATNM01000109">
    <property type="protein sequence ID" value="EPR68088.1"/>
    <property type="molecule type" value="Genomic_DNA"/>
</dbReference>
<dbReference type="Pfam" id="PF02687">
    <property type="entry name" value="FtsX"/>
    <property type="match status" value="1"/>
</dbReference>
<name>S7WVI3_9BACT</name>
<protein>
    <submittedName>
        <fullName evidence="9">ABC transporter, permease protein</fullName>
    </submittedName>
</protein>
<reference evidence="9 10" key="1">
    <citation type="journal article" date="2013" name="Genome Announc.">
        <title>Draft Genome Sequence of Cyclobacterium qasimii Strain M12-11BT, Isolated from Arctic Marine Sediment.</title>
        <authorList>
            <person name="Shivaji S."/>
            <person name="Ara S."/>
            <person name="Singh A."/>
            <person name="Kumar Pinnaka A."/>
        </authorList>
    </citation>
    <scope>NUCLEOTIDE SEQUENCE [LARGE SCALE GENOMIC DNA]</scope>
    <source>
        <strain evidence="9 10">M12-11B</strain>
    </source>
</reference>
<dbReference type="GO" id="GO:0005886">
    <property type="term" value="C:plasma membrane"/>
    <property type="evidence" value="ECO:0007669"/>
    <property type="project" value="UniProtKB-SubCell"/>
</dbReference>
<gene>
    <name evidence="9" type="ORF">ADICYQ_2808</name>
</gene>
<dbReference type="PANTHER" id="PTHR30572:SF18">
    <property type="entry name" value="ABC-TYPE MACROLIDE FAMILY EXPORT SYSTEM PERMEASE COMPONENT 2"/>
    <property type="match status" value="1"/>
</dbReference>
<feature type="transmembrane region" description="Helical" evidence="6">
    <location>
        <begin position="405"/>
        <end position="428"/>
    </location>
</feature>
<feature type="transmembrane region" description="Helical" evidence="6">
    <location>
        <begin position="359"/>
        <end position="384"/>
    </location>
</feature>
<evidence type="ECO:0000256" key="5">
    <source>
        <dbReference type="ARBA" id="ARBA00023136"/>
    </source>
</evidence>
<feature type="domain" description="ABC3 transporter permease C-terminal" evidence="7">
    <location>
        <begin position="272"/>
        <end position="385"/>
    </location>
</feature>
<evidence type="ECO:0000259" key="8">
    <source>
        <dbReference type="Pfam" id="PF12704"/>
    </source>
</evidence>
<evidence type="ECO:0000256" key="1">
    <source>
        <dbReference type="ARBA" id="ARBA00004651"/>
    </source>
</evidence>